<organism evidence="2 3">
    <name type="scientific">Prunus yedoensis var. nudiflora</name>
    <dbReference type="NCBI Taxonomy" id="2094558"/>
    <lineage>
        <taxon>Eukaryota</taxon>
        <taxon>Viridiplantae</taxon>
        <taxon>Streptophyta</taxon>
        <taxon>Embryophyta</taxon>
        <taxon>Tracheophyta</taxon>
        <taxon>Spermatophyta</taxon>
        <taxon>Magnoliopsida</taxon>
        <taxon>eudicotyledons</taxon>
        <taxon>Gunneridae</taxon>
        <taxon>Pentapetalae</taxon>
        <taxon>rosids</taxon>
        <taxon>fabids</taxon>
        <taxon>Rosales</taxon>
        <taxon>Rosaceae</taxon>
        <taxon>Amygdaloideae</taxon>
        <taxon>Amygdaleae</taxon>
        <taxon>Prunus</taxon>
    </lineage>
</organism>
<evidence type="ECO:0000256" key="1">
    <source>
        <dbReference type="SAM" id="MobiDB-lite"/>
    </source>
</evidence>
<feature type="compositionally biased region" description="Pro residues" evidence="1">
    <location>
        <begin position="9"/>
        <end position="65"/>
    </location>
</feature>
<feature type="region of interest" description="Disordered" evidence="1">
    <location>
        <begin position="1"/>
        <end position="71"/>
    </location>
</feature>
<comment type="caution">
    <text evidence="2">The sequence shown here is derived from an EMBL/GenBank/DDBJ whole genome shotgun (WGS) entry which is preliminary data.</text>
</comment>
<reference evidence="2 3" key="1">
    <citation type="submission" date="2018-02" db="EMBL/GenBank/DDBJ databases">
        <title>Draft genome of wild Prunus yedoensis var. nudiflora.</title>
        <authorList>
            <person name="Baek S."/>
            <person name="Kim J.-H."/>
            <person name="Choi K."/>
            <person name="Kim G.-B."/>
            <person name="Cho A."/>
            <person name="Jang H."/>
            <person name="Shin C.-H."/>
            <person name="Yu H.-J."/>
            <person name="Mun J.-H."/>
        </authorList>
    </citation>
    <scope>NUCLEOTIDE SEQUENCE [LARGE SCALE GENOMIC DNA]</scope>
    <source>
        <strain evidence="3">cv. Jeju island</strain>
        <tissue evidence="2">Leaf</tissue>
    </source>
</reference>
<dbReference type="Proteomes" id="UP000250321">
    <property type="component" value="Unassembled WGS sequence"/>
</dbReference>
<evidence type="ECO:0000313" key="3">
    <source>
        <dbReference type="Proteomes" id="UP000250321"/>
    </source>
</evidence>
<sequence length="119" mass="12810">MSYHKAPQEPYPPPGYPYPYPPPGYASGPPPPPPPYEGYPPPPPGYPHGYGPPPPPPPHGPPPPYEGTKGISMRGTLRLRLHSSNTNSTITTSIRITKNKMVVCLSYEAGMLPSLLSTL</sequence>
<protein>
    <submittedName>
        <fullName evidence="2">Uncharacterized protein</fullName>
    </submittedName>
</protein>
<dbReference type="EMBL" id="PJQY01002342">
    <property type="protein sequence ID" value="PQP94437.1"/>
    <property type="molecule type" value="Genomic_DNA"/>
</dbReference>
<evidence type="ECO:0000313" key="2">
    <source>
        <dbReference type="EMBL" id="PQP94437.1"/>
    </source>
</evidence>
<keyword evidence="3" id="KW-1185">Reference proteome</keyword>
<name>A0A314XTC6_PRUYE</name>
<proteinExistence type="predicted"/>
<dbReference type="AlphaFoldDB" id="A0A314XTC6"/>
<accession>A0A314XTC6</accession>
<gene>
    <name evidence="2" type="ORF">Pyn_35345</name>
</gene>